<dbReference type="InterPro" id="IPR027417">
    <property type="entry name" value="P-loop_NTPase"/>
</dbReference>
<evidence type="ECO:0000256" key="4">
    <source>
        <dbReference type="ARBA" id="ARBA00022840"/>
    </source>
</evidence>
<dbReference type="EMBL" id="JAAGNZ010000003">
    <property type="protein sequence ID" value="NEU70037.1"/>
    <property type="molecule type" value="Genomic_DNA"/>
</dbReference>
<comment type="similarity">
    <text evidence="1">Belongs to the ABC transporter superfamily.</text>
</comment>
<evidence type="ECO:0000256" key="3">
    <source>
        <dbReference type="ARBA" id="ARBA00022741"/>
    </source>
</evidence>
<proteinExistence type="inferred from homology"/>
<dbReference type="Proteomes" id="UP000477386">
    <property type="component" value="Unassembled WGS sequence"/>
</dbReference>
<dbReference type="RefSeq" id="WP_164043154.1">
    <property type="nucleotide sequence ID" value="NZ_JAAGNZ010000003.1"/>
</dbReference>
<dbReference type="InterPro" id="IPR003439">
    <property type="entry name" value="ABC_transporter-like_ATP-bd"/>
</dbReference>
<accession>A0A6M0IQ48</accession>
<organism evidence="6 7">
    <name type="scientific">Spirosoma agri</name>
    <dbReference type="NCBI Taxonomy" id="1987381"/>
    <lineage>
        <taxon>Bacteria</taxon>
        <taxon>Pseudomonadati</taxon>
        <taxon>Bacteroidota</taxon>
        <taxon>Cytophagia</taxon>
        <taxon>Cytophagales</taxon>
        <taxon>Cytophagaceae</taxon>
        <taxon>Spirosoma</taxon>
    </lineage>
</organism>
<dbReference type="Pfam" id="PF00005">
    <property type="entry name" value="ABC_tran"/>
    <property type="match status" value="1"/>
</dbReference>
<reference evidence="6 7" key="1">
    <citation type="submission" date="2020-02" db="EMBL/GenBank/DDBJ databases">
        <title>Draft genome sequence of two Spirosoma agri KCTC 52727 and Spirosoma terrae KCTC 52035.</title>
        <authorList>
            <person name="Rojas J."/>
            <person name="Ambika Manirajan B."/>
            <person name="Ratering S."/>
            <person name="Suarez C."/>
            <person name="Schnell S."/>
        </authorList>
    </citation>
    <scope>NUCLEOTIDE SEQUENCE [LARGE SCALE GENOMIC DNA]</scope>
    <source>
        <strain evidence="6 7">KCTC 52727</strain>
    </source>
</reference>
<evidence type="ECO:0000313" key="7">
    <source>
        <dbReference type="Proteomes" id="UP000477386"/>
    </source>
</evidence>
<evidence type="ECO:0000256" key="1">
    <source>
        <dbReference type="ARBA" id="ARBA00005417"/>
    </source>
</evidence>
<dbReference type="CDD" id="cd03220">
    <property type="entry name" value="ABC_KpsT_Wzt"/>
    <property type="match status" value="1"/>
</dbReference>
<dbReference type="PANTHER" id="PTHR46743">
    <property type="entry name" value="TEICHOIC ACIDS EXPORT ATP-BINDING PROTEIN TAGH"/>
    <property type="match status" value="1"/>
</dbReference>
<dbReference type="InterPro" id="IPR003593">
    <property type="entry name" value="AAA+_ATPase"/>
</dbReference>
<comment type="caution">
    <text evidence="6">The sequence shown here is derived from an EMBL/GenBank/DDBJ whole genome shotgun (WGS) entry which is preliminary data.</text>
</comment>
<keyword evidence="4 6" id="KW-0067">ATP-binding</keyword>
<name>A0A6M0IQ48_9BACT</name>
<dbReference type="AlphaFoldDB" id="A0A6M0IQ48"/>
<dbReference type="InterPro" id="IPR015860">
    <property type="entry name" value="ABC_transpr_TagH-like"/>
</dbReference>
<dbReference type="SMART" id="SM00382">
    <property type="entry name" value="AAA"/>
    <property type="match status" value="1"/>
</dbReference>
<keyword evidence="7" id="KW-1185">Reference proteome</keyword>
<protein>
    <submittedName>
        <fullName evidence="6">ATP-binding cassette domain-containing protein</fullName>
    </submittedName>
</protein>
<keyword evidence="3" id="KW-0547">Nucleotide-binding</keyword>
<dbReference type="Gene3D" id="3.40.50.300">
    <property type="entry name" value="P-loop containing nucleotide triphosphate hydrolases"/>
    <property type="match status" value="1"/>
</dbReference>
<evidence type="ECO:0000313" key="6">
    <source>
        <dbReference type="EMBL" id="NEU70037.1"/>
    </source>
</evidence>
<evidence type="ECO:0000259" key="5">
    <source>
        <dbReference type="PROSITE" id="PS50893"/>
    </source>
</evidence>
<keyword evidence="2" id="KW-0813">Transport</keyword>
<dbReference type="SUPFAM" id="SSF52540">
    <property type="entry name" value="P-loop containing nucleoside triphosphate hydrolases"/>
    <property type="match status" value="1"/>
</dbReference>
<dbReference type="PANTHER" id="PTHR46743:SF2">
    <property type="entry name" value="TEICHOIC ACIDS EXPORT ATP-BINDING PROTEIN TAGH"/>
    <property type="match status" value="1"/>
</dbReference>
<dbReference type="InterPro" id="IPR050683">
    <property type="entry name" value="Bact_Polysacc_Export_ATP-bd"/>
</dbReference>
<feature type="domain" description="ABC transporter" evidence="5">
    <location>
        <begin position="26"/>
        <end position="261"/>
    </location>
</feature>
<dbReference type="GO" id="GO:0005524">
    <property type="term" value="F:ATP binding"/>
    <property type="evidence" value="ECO:0007669"/>
    <property type="project" value="UniProtKB-KW"/>
</dbReference>
<evidence type="ECO:0000256" key="2">
    <source>
        <dbReference type="ARBA" id="ARBA00022448"/>
    </source>
</evidence>
<gene>
    <name evidence="6" type="ORF">GK091_24365</name>
</gene>
<dbReference type="PROSITE" id="PS50893">
    <property type="entry name" value="ABC_TRANSPORTER_2"/>
    <property type="match status" value="1"/>
</dbReference>
<dbReference type="GO" id="GO:0140359">
    <property type="term" value="F:ABC-type transporter activity"/>
    <property type="evidence" value="ECO:0007669"/>
    <property type="project" value="InterPro"/>
</dbReference>
<dbReference type="GO" id="GO:0016020">
    <property type="term" value="C:membrane"/>
    <property type="evidence" value="ECO:0007669"/>
    <property type="project" value="InterPro"/>
</dbReference>
<dbReference type="GO" id="GO:0016887">
    <property type="term" value="F:ATP hydrolysis activity"/>
    <property type="evidence" value="ECO:0007669"/>
    <property type="project" value="InterPro"/>
</dbReference>
<sequence length="420" mass="46125">MNTNSILTVDKLSKKFSTSFRRSLWYGVQDIAKDLNPYQRQATNQTGHLRKTEFWGLQNISFSLHRGESLAIIGDNGAGKSTLLKLLNGLIKPDGGQIRIRGQVGALIELGIGLDPVLSGRENIYVRAALLGLSRRQVDALIEQIIDFTGLGDAIHMPVQFYSSGMTARLAYAVAAHLNPDILLVDEVLAVGDLDFQRKCLKHMQSYLTAGGSIVLVSHVPYHIQAVCQRGLLLEKGTIKFAGTASETLDRYFAQQYQQAMTIEQRDQASLSPDRPMVIRHLTIQPTQSAALVAIQSGSDVRVRLSYESMTVHDNMGWAFFIWTGDGATCITGGISTAPVTLKAGEHSLTCRLPRLPLTAGAYQVKAAVFGFDSLQVLAHLGWENAPVRLLVEEDVSTLKNLQSMAQQLITIDVEWTHEA</sequence>